<dbReference type="Proteomes" id="UP001295684">
    <property type="component" value="Unassembled WGS sequence"/>
</dbReference>
<evidence type="ECO:0000313" key="3">
    <source>
        <dbReference type="Proteomes" id="UP001295684"/>
    </source>
</evidence>
<dbReference type="Gene3D" id="3.40.50.300">
    <property type="entry name" value="P-loop containing nucleotide triphosphate hydrolases"/>
    <property type="match status" value="1"/>
</dbReference>
<dbReference type="EMBL" id="CAMPGE010026511">
    <property type="protein sequence ID" value="CAI2384194.1"/>
    <property type="molecule type" value="Genomic_DNA"/>
</dbReference>
<evidence type="ECO:0000256" key="1">
    <source>
        <dbReference type="SAM" id="MobiDB-lite"/>
    </source>
</evidence>
<name>A0AAD1Y455_EUPCR</name>
<accession>A0AAD1Y455</accession>
<feature type="compositionally biased region" description="Basic and acidic residues" evidence="1">
    <location>
        <begin position="1"/>
        <end position="16"/>
    </location>
</feature>
<reference evidence="2" key="1">
    <citation type="submission" date="2023-07" db="EMBL/GenBank/DDBJ databases">
        <authorList>
            <consortium name="AG Swart"/>
            <person name="Singh M."/>
            <person name="Singh A."/>
            <person name="Seah K."/>
            <person name="Emmerich C."/>
        </authorList>
    </citation>
    <scope>NUCLEOTIDE SEQUENCE</scope>
    <source>
        <strain evidence="2">DP1</strain>
    </source>
</reference>
<feature type="compositionally biased region" description="Basic residues" evidence="1">
    <location>
        <begin position="149"/>
        <end position="159"/>
    </location>
</feature>
<protein>
    <submittedName>
        <fullName evidence="2">Uncharacterized protein</fullName>
    </submittedName>
</protein>
<dbReference type="AlphaFoldDB" id="A0AAD1Y455"/>
<comment type="caution">
    <text evidence="2">The sequence shown here is derived from an EMBL/GenBank/DDBJ whole genome shotgun (WGS) entry which is preliminary data.</text>
</comment>
<feature type="compositionally biased region" description="Basic residues" evidence="1">
    <location>
        <begin position="23"/>
        <end position="40"/>
    </location>
</feature>
<feature type="region of interest" description="Disordered" evidence="1">
    <location>
        <begin position="1"/>
        <end position="176"/>
    </location>
</feature>
<feature type="region of interest" description="Disordered" evidence="1">
    <location>
        <begin position="772"/>
        <end position="791"/>
    </location>
</feature>
<evidence type="ECO:0000313" key="2">
    <source>
        <dbReference type="EMBL" id="CAI2384194.1"/>
    </source>
</evidence>
<proteinExistence type="predicted"/>
<dbReference type="InterPro" id="IPR027417">
    <property type="entry name" value="P-loop_NTPase"/>
</dbReference>
<gene>
    <name evidence="2" type="ORF">ECRASSUSDP1_LOCUS25716</name>
</gene>
<sequence>MNISRSKGELPLEKSKTSGKQNKNLKKKVRMEKATKRKNLKTSLPESKGQIKVCDMLTSSQKKTKRKRKDLKNEELKNRTLLHFYKPKNSKPSQNRELPKVTPDLKPQSKLSNPPRRRKKRPLFESDKQQGLIKSHFEKPPSGTSLAQPKRRKQTKPKGRNFNALYIGPPDKCPRRTTDDLQSKMLLHEQELEQLDREEKLRQLPKYYITSDSIESCFQNVENLLTDIYCCGLDSDKKEAISKFVHSELLRIAIIFFDRHKDLKVDFSKLSETKQNEDCEDRQLSGRLKSAYDRERKATESVKTSQNALLLEKYAERCIKDLICNSKNSLKSYLYNYLHSLNTQDYLAEIANKDDEWASFLAGNTDGPQAIRTSSRLKTKKVQHIHTINKQYSAVFFGSEGIRKNQAEEVAAGNSAVQVIKTCCEDLGFKVSFVNGLGVKRNSANLVKYIKEKTQSSRILFQPSEEEERNSRTAIVFQDVDNPFPDEIGFSSGVLKCIEHSKIPIFITSNKKFDDCEIVKRCTKKGLKIKNVKMFRNCESATKITIRFHLITLFECFIKDSLQKYLDKHGTVRGDQDILFNPDCLKVEQIEALSQESLKQQKKYIEKLLKFYQFNMEKALTLVSLQNFESICKTIDDKEASIIKYSERKDLFWNDILFSDSRPGPQLCQQYFENTLDQIIESTQMEVKPLDTSEEDFTTDKKKDDDISHLQNYSNFLQDQAHLDFFHGRQEDKEEDISTRNVCDVNFTKLRAEPNLKDGFLLEEFLLGIPKGRTQKGQNQRRKKPRRSSNTYSDFIKATPTLNGSRMTIDRLGENNEQIPYFCYPSKEGALIRYKKCLSSTESLYGTLASTEAISKLSCKLNLKSFLK</sequence>
<organism evidence="2 3">
    <name type="scientific">Euplotes crassus</name>
    <dbReference type="NCBI Taxonomy" id="5936"/>
    <lineage>
        <taxon>Eukaryota</taxon>
        <taxon>Sar</taxon>
        <taxon>Alveolata</taxon>
        <taxon>Ciliophora</taxon>
        <taxon>Intramacronucleata</taxon>
        <taxon>Spirotrichea</taxon>
        <taxon>Hypotrichia</taxon>
        <taxon>Euplotida</taxon>
        <taxon>Euplotidae</taxon>
        <taxon>Moneuplotes</taxon>
    </lineage>
</organism>
<keyword evidence="3" id="KW-1185">Reference proteome</keyword>